<sequence length="79" mass="8328">MRAALHVTPTSSTTTPDGLGAIAAPSAIRFTAGEVLQATGQAGREVPGRQDRKSQLKAHSTGRAYPMRRPVAAPRRSSF</sequence>
<dbReference type="EMBL" id="JADBEF010000001">
    <property type="protein sequence ID" value="MBE1566014.1"/>
    <property type="molecule type" value="Genomic_DNA"/>
</dbReference>
<protein>
    <submittedName>
        <fullName evidence="2">Uncharacterized protein</fullName>
    </submittedName>
</protein>
<keyword evidence="3" id="KW-1185">Reference proteome</keyword>
<feature type="region of interest" description="Disordered" evidence="1">
    <location>
        <begin position="40"/>
        <end position="79"/>
    </location>
</feature>
<proteinExistence type="predicted"/>
<evidence type="ECO:0000313" key="2">
    <source>
        <dbReference type="EMBL" id="MBE1566014.1"/>
    </source>
</evidence>
<gene>
    <name evidence="2" type="ORF">H4W81_008793</name>
</gene>
<evidence type="ECO:0000256" key="1">
    <source>
        <dbReference type="SAM" id="MobiDB-lite"/>
    </source>
</evidence>
<evidence type="ECO:0000313" key="3">
    <source>
        <dbReference type="Proteomes" id="UP000661607"/>
    </source>
</evidence>
<reference evidence="2 3" key="1">
    <citation type="submission" date="2020-10" db="EMBL/GenBank/DDBJ databases">
        <title>Sequencing the genomes of 1000 actinobacteria strains.</title>
        <authorList>
            <person name="Klenk H.-P."/>
        </authorList>
    </citation>
    <scope>NUCLEOTIDE SEQUENCE [LARGE SCALE GENOMIC DNA]</scope>
    <source>
        <strain evidence="2 3">DSM 43748</strain>
    </source>
</reference>
<dbReference type="Proteomes" id="UP000661607">
    <property type="component" value="Unassembled WGS sequence"/>
</dbReference>
<organism evidence="2 3">
    <name type="scientific">Nonomuraea africana</name>
    <dbReference type="NCBI Taxonomy" id="46171"/>
    <lineage>
        <taxon>Bacteria</taxon>
        <taxon>Bacillati</taxon>
        <taxon>Actinomycetota</taxon>
        <taxon>Actinomycetes</taxon>
        <taxon>Streptosporangiales</taxon>
        <taxon>Streptosporangiaceae</taxon>
        <taxon>Nonomuraea</taxon>
    </lineage>
</organism>
<feature type="region of interest" description="Disordered" evidence="1">
    <location>
        <begin position="1"/>
        <end position="20"/>
    </location>
</feature>
<dbReference type="RefSeq" id="WP_192780120.1">
    <property type="nucleotide sequence ID" value="NZ_BAAASY010000013.1"/>
</dbReference>
<name>A0ABR9KVF7_9ACTN</name>
<accession>A0ABR9KVF7</accession>
<comment type="caution">
    <text evidence="2">The sequence shown here is derived from an EMBL/GenBank/DDBJ whole genome shotgun (WGS) entry which is preliminary data.</text>
</comment>